<feature type="region of interest" description="Disordered" evidence="1">
    <location>
        <begin position="1"/>
        <end position="33"/>
    </location>
</feature>
<keyword evidence="4" id="KW-1185">Reference proteome</keyword>
<dbReference type="EMBL" id="JBCEZU010000013">
    <property type="protein sequence ID" value="KAK9540930.1"/>
    <property type="molecule type" value="Genomic_DNA"/>
</dbReference>
<keyword evidence="2" id="KW-1133">Transmembrane helix</keyword>
<keyword evidence="2" id="KW-0472">Membrane</keyword>
<sequence length="80" mass="9129">MSGRVHIRREERRRSNEVAVDRGSPRPSAARPLKKDSERFLSSSFCSGVSFLFILIHQPWVVSPHCSCFFSARSEPLIAR</sequence>
<name>A0AAW1G2Y6_ZOAVI</name>
<organism evidence="3 4">
    <name type="scientific">Zoarces viviparus</name>
    <name type="common">Viviparous eelpout</name>
    <name type="synonym">Blennius viviparus</name>
    <dbReference type="NCBI Taxonomy" id="48416"/>
    <lineage>
        <taxon>Eukaryota</taxon>
        <taxon>Metazoa</taxon>
        <taxon>Chordata</taxon>
        <taxon>Craniata</taxon>
        <taxon>Vertebrata</taxon>
        <taxon>Euteleostomi</taxon>
        <taxon>Actinopterygii</taxon>
        <taxon>Neopterygii</taxon>
        <taxon>Teleostei</taxon>
        <taxon>Neoteleostei</taxon>
        <taxon>Acanthomorphata</taxon>
        <taxon>Eupercaria</taxon>
        <taxon>Perciformes</taxon>
        <taxon>Cottioidei</taxon>
        <taxon>Zoarcales</taxon>
        <taxon>Zoarcidae</taxon>
        <taxon>Zoarcinae</taxon>
        <taxon>Zoarces</taxon>
    </lineage>
</organism>
<gene>
    <name evidence="3" type="ORF">VZT92_003347</name>
</gene>
<comment type="caution">
    <text evidence="3">The sequence shown here is derived from an EMBL/GenBank/DDBJ whole genome shotgun (WGS) entry which is preliminary data.</text>
</comment>
<protein>
    <submittedName>
        <fullName evidence="3">Uncharacterized protein</fullName>
    </submittedName>
</protein>
<keyword evidence="2" id="KW-0812">Transmembrane</keyword>
<accession>A0AAW1G2Y6</accession>
<feature type="transmembrane region" description="Helical" evidence="2">
    <location>
        <begin position="40"/>
        <end position="60"/>
    </location>
</feature>
<reference evidence="3 4" key="1">
    <citation type="journal article" date="2024" name="Genome Biol. Evol.">
        <title>Chromosome-level genome assembly of the viviparous eelpout Zoarces viviparus.</title>
        <authorList>
            <person name="Fuhrmann N."/>
            <person name="Brasseur M.V."/>
            <person name="Bakowski C.E."/>
            <person name="Podsiadlowski L."/>
            <person name="Prost S."/>
            <person name="Krehenwinkel H."/>
            <person name="Mayer C."/>
        </authorList>
    </citation>
    <scope>NUCLEOTIDE SEQUENCE [LARGE SCALE GENOMIC DNA]</scope>
    <source>
        <strain evidence="3">NO-MEL_2022_Ind0_liver</strain>
    </source>
</reference>
<evidence type="ECO:0000313" key="4">
    <source>
        <dbReference type="Proteomes" id="UP001488805"/>
    </source>
</evidence>
<proteinExistence type="predicted"/>
<evidence type="ECO:0000256" key="1">
    <source>
        <dbReference type="SAM" id="MobiDB-lite"/>
    </source>
</evidence>
<evidence type="ECO:0000256" key="2">
    <source>
        <dbReference type="SAM" id="Phobius"/>
    </source>
</evidence>
<dbReference type="Proteomes" id="UP001488805">
    <property type="component" value="Unassembled WGS sequence"/>
</dbReference>
<feature type="compositionally biased region" description="Basic and acidic residues" evidence="1">
    <location>
        <begin position="8"/>
        <end position="24"/>
    </location>
</feature>
<evidence type="ECO:0000313" key="3">
    <source>
        <dbReference type="EMBL" id="KAK9540930.1"/>
    </source>
</evidence>
<dbReference type="AlphaFoldDB" id="A0AAW1G2Y6"/>